<accession>A0AAV9HTR4</accession>
<dbReference type="EMBL" id="MU864962">
    <property type="protein sequence ID" value="KAK4463171.1"/>
    <property type="molecule type" value="Genomic_DNA"/>
</dbReference>
<evidence type="ECO:0000313" key="9">
    <source>
        <dbReference type="EMBL" id="KAK4463171.1"/>
    </source>
</evidence>
<keyword evidence="8" id="KW-0812">Transmembrane</keyword>
<dbReference type="InterPro" id="IPR036396">
    <property type="entry name" value="Cyt_P450_sf"/>
</dbReference>
<comment type="cofactor">
    <cofactor evidence="1 6">
        <name>heme</name>
        <dbReference type="ChEBI" id="CHEBI:30413"/>
    </cofactor>
</comment>
<dbReference type="SUPFAM" id="SSF48264">
    <property type="entry name" value="Cytochrome P450"/>
    <property type="match status" value="1"/>
</dbReference>
<evidence type="ECO:0000256" key="7">
    <source>
        <dbReference type="RuleBase" id="RU000461"/>
    </source>
</evidence>
<feature type="transmembrane region" description="Helical" evidence="8">
    <location>
        <begin position="25"/>
        <end position="53"/>
    </location>
</feature>
<dbReference type="PANTHER" id="PTHR24305">
    <property type="entry name" value="CYTOCHROME P450"/>
    <property type="match status" value="1"/>
</dbReference>
<keyword evidence="10" id="KW-1185">Reference proteome</keyword>
<dbReference type="Pfam" id="PF00067">
    <property type="entry name" value="p450"/>
    <property type="match status" value="1"/>
</dbReference>
<keyword evidence="7" id="KW-0560">Oxidoreductase</keyword>
<dbReference type="GO" id="GO:0020037">
    <property type="term" value="F:heme binding"/>
    <property type="evidence" value="ECO:0007669"/>
    <property type="project" value="InterPro"/>
</dbReference>
<dbReference type="PRINTS" id="PR00385">
    <property type="entry name" value="P450"/>
</dbReference>
<evidence type="ECO:0000256" key="3">
    <source>
        <dbReference type="ARBA" id="ARBA00022617"/>
    </source>
</evidence>
<keyword evidence="4 6" id="KW-0479">Metal-binding</keyword>
<evidence type="ECO:0000256" key="5">
    <source>
        <dbReference type="ARBA" id="ARBA00023004"/>
    </source>
</evidence>
<feature type="binding site" description="axial binding residue" evidence="6">
    <location>
        <position position="488"/>
    </location>
    <ligand>
        <name>heme</name>
        <dbReference type="ChEBI" id="CHEBI:30413"/>
    </ligand>
    <ligandPart>
        <name>Fe</name>
        <dbReference type="ChEBI" id="CHEBI:18248"/>
    </ligandPart>
</feature>
<keyword evidence="7" id="KW-0503">Monooxygenase</keyword>
<reference evidence="9" key="1">
    <citation type="journal article" date="2023" name="Mol. Phylogenet. Evol.">
        <title>Genome-scale phylogeny and comparative genomics of the fungal order Sordariales.</title>
        <authorList>
            <person name="Hensen N."/>
            <person name="Bonometti L."/>
            <person name="Westerberg I."/>
            <person name="Brannstrom I.O."/>
            <person name="Guillou S."/>
            <person name="Cros-Aarteil S."/>
            <person name="Calhoun S."/>
            <person name="Haridas S."/>
            <person name="Kuo A."/>
            <person name="Mondo S."/>
            <person name="Pangilinan J."/>
            <person name="Riley R."/>
            <person name="LaButti K."/>
            <person name="Andreopoulos B."/>
            <person name="Lipzen A."/>
            <person name="Chen C."/>
            <person name="Yan M."/>
            <person name="Daum C."/>
            <person name="Ng V."/>
            <person name="Clum A."/>
            <person name="Steindorff A."/>
            <person name="Ohm R.A."/>
            <person name="Martin F."/>
            <person name="Silar P."/>
            <person name="Natvig D.O."/>
            <person name="Lalanne C."/>
            <person name="Gautier V."/>
            <person name="Ament-Velasquez S.L."/>
            <person name="Kruys A."/>
            <person name="Hutchinson M.I."/>
            <person name="Powell A.J."/>
            <person name="Barry K."/>
            <person name="Miller A.N."/>
            <person name="Grigoriev I.V."/>
            <person name="Debuchy R."/>
            <person name="Gladieux P."/>
            <person name="Hiltunen Thoren M."/>
            <person name="Johannesson H."/>
        </authorList>
    </citation>
    <scope>NUCLEOTIDE SEQUENCE</scope>
    <source>
        <strain evidence="9">PSN324</strain>
    </source>
</reference>
<dbReference type="GO" id="GO:0016705">
    <property type="term" value="F:oxidoreductase activity, acting on paired donors, with incorporation or reduction of molecular oxygen"/>
    <property type="evidence" value="ECO:0007669"/>
    <property type="project" value="InterPro"/>
</dbReference>
<keyword evidence="3 6" id="KW-0349">Heme</keyword>
<keyword evidence="5 6" id="KW-0408">Iron</keyword>
<evidence type="ECO:0000256" key="4">
    <source>
        <dbReference type="ARBA" id="ARBA00022723"/>
    </source>
</evidence>
<gene>
    <name evidence="9" type="ORF">QBC42DRAFT_296118</name>
</gene>
<dbReference type="InterPro" id="IPR002401">
    <property type="entry name" value="Cyt_P450_E_grp-I"/>
</dbReference>
<proteinExistence type="inferred from homology"/>
<dbReference type="Gene3D" id="1.10.630.10">
    <property type="entry name" value="Cytochrome P450"/>
    <property type="match status" value="1"/>
</dbReference>
<keyword evidence="8" id="KW-1133">Transmembrane helix</keyword>
<dbReference type="InterPro" id="IPR050121">
    <property type="entry name" value="Cytochrome_P450_monoxygenase"/>
</dbReference>
<evidence type="ECO:0000256" key="6">
    <source>
        <dbReference type="PIRSR" id="PIRSR602401-1"/>
    </source>
</evidence>
<reference evidence="9" key="2">
    <citation type="submission" date="2023-06" db="EMBL/GenBank/DDBJ databases">
        <authorList>
            <consortium name="Lawrence Berkeley National Laboratory"/>
            <person name="Mondo S.J."/>
            <person name="Hensen N."/>
            <person name="Bonometti L."/>
            <person name="Westerberg I."/>
            <person name="Brannstrom I.O."/>
            <person name="Guillou S."/>
            <person name="Cros-Aarteil S."/>
            <person name="Calhoun S."/>
            <person name="Haridas S."/>
            <person name="Kuo A."/>
            <person name="Pangilinan J."/>
            <person name="Riley R."/>
            <person name="Labutti K."/>
            <person name="Andreopoulos B."/>
            <person name="Lipzen A."/>
            <person name="Chen C."/>
            <person name="Yanf M."/>
            <person name="Daum C."/>
            <person name="Ng V."/>
            <person name="Clum A."/>
            <person name="Steindorff A."/>
            <person name="Ohm R."/>
            <person name="Martin F."/>
            <person name="Silar P."/>
            <person name="Natvig D."/>
            <person name="Lalanne C."/>
            <person name="Gautier V."/>
            <person name="Ament-Velasquez S.L."/>
            <person name="Kruys A."/>
            <person name="Hutchinson M.I."/>
            <person name="Powell A.J."/>
            <person name="Barry K."/>
            <person name="Miller A.N."/>
            <person name="Grigoriev I.V."/>
            <person name="Debuchy R."/>
            <person name="Gladieux P."/>
            <person name="Thoren M.H."/>
            <person name="Johannesson H."/>
        </authorList>
    </citation>
    <scope>NUCLEOTIDE SEQUENCE</scope>
    <source>
        <strain evidence="9">PSN324</strain>
    </source>
</reference>
<protein>
    <submittedName>
        <fullName evidence="9">Pisatin demethylase</fullName>
    </submittedName>
</protein>
<dbReference type="CDD" id="cd11060">
    <property type="entry name" value="CYP57A1-like"/>
    <property type="match status" value="1"/>
</dbReference>
<evidence type="ECO:0000313" key="10">
    <source>
        <dbReference type="Proteomes" id="UP001321749"/>
    </source>
</evidence>
<dbReference type="InterPro" id="IPR001128">
    <property type="entry name" value="Cyt_P450"/>
</dbReference>
<dbReference type="GO" id="GO:0005506">
    <property type="term" value="F:iron ion binding"/>
    <property type="evidence" value="ECO:0007669"/>
    <property type="project" value="InterPro"/>
</dbReference>
<dbReference type="InterPro" id="IPR017972">
    <property type="entry name" value="Cyt_P450_CS"/>
</dbReference>
<dbReference type="AlphaFoldDB" id="A0AAV9HTR4"/>
<comment type="caution">
    <text evidence="9">The sequence shown here is derived from an EMBL/GenBank/DDBJ whole genome shotgun (WGS) entry which is preliminary data.</text>
</comment>
<comment type="similarity">
    <text evidence="2 7">Belongs to the cytochrome P450 family.</text>
</comment>
<dbReference type="Proteomes" id="UP001321749">
    <property type="component" value="Unassembled WGS sequence"/>
</dbReference>
<name>A0AAV9HTR4_9PEZI</name>
<organism evidence="9 10">
    <name type="scientific">Cladorrhinum samala</name>
    <dbReference type="NCBI Taxonomy" id="585594"/>
    <lineage>
        <taxon>Eukaryota</taxon>
        <taxon>Fungi</taxon>
        <taxon>Dikarya</taxon>
        <taxon>Ascomycota</taxon>
        <taxon>Pezizomycotina</taxon>
        <taxon>Sordariomycetes</taxon>
        <taxon>Sordariomycetidae</taxon>
        <taxon>Sordariales</taxon>
        <taxon>Podosporaceae</taxon>
        <taxon>Cladorrhinum</taxon>
    </lineage>
</organism>
<dbReference type="PROSITE" id="PS00086">
    <property type="entry name" value="CYTOCHROME_P450"/>
    <property type="match status" value="1"/>
</dbReference>
<evidence type="ECO:0000256" key="8">
    <source>
        <dbReference type="SAM" id="Phobius"/>
    </source>
</evidence>
<evidence type="ECO:0000256" key="1">
    <source>
        <dbReference type="ARBA" id="ARBA00001971"/>
    </source>
</evidence>
<evidence type="ECO:0000256" key="2">
    <source>
        <dbReference type="ARBA" id="ARBA00010617"/>
    </source>
</evidence>
<dbReference type="PANTHER" id="PTHR24305:SF232">
    <property type="entry name" value="P450, PUTATIVE (EUROFUNG)-RELATED"/>
    <property type="match status" value="1"/>
</dbReference>
<keyword evidence="8" id="KW-0472">Membrane</keyword>
<sequence length="541" mass="61104">MASEQIILDSLLHLRDGLAVFDRGLVARILLTLVIFLFACSAGLFIWSVVSWFTSPLRRYPGPFLAGFTNLWRYNLARNNRYGTTIKKLHEKYGPVVRIGPDLLTLDYPELTKTIYSTDGKWLKSNMYKNNCAVVNGKRTFNMFSTQDPVEHAHVKRPIVKFYSWSSVLTMEPHIDKVIADFTQQLDTRFVSPAGGVPPKDVDLCAWITYATWDALAESTFSRRYGYLSAGRDFDSTIAASEVTASYFGTVGQMPWLDELLDKNPVKRLGPPYLANFIGISLENFRARLLQGGEDEKLDRGGRPDDYLQRFIDAKSTHPEHVTDETVCMYIMINILAGADTTAITLQAVLYFVLRHREVWSRLSGEVRRLGLDRDRPVPYSVARGIPYLEACVKEGMRMNPVVGMALERYVPEGGLALPDGSVVPPGTKVGMNPYIAGRNKAVYGPDADEFRPERWMQSDGEDDEAYKERLRRIAASDLSFGGGSRICLGRNLALMEVYKFLATMVNRYDMELSDPEEELAVDMGWMLRPKVLSARLTHRT</sequence>
<dbReference type="GO" id="GO:0004497">
    <property type="term" value="F:monooxygenase activity"/>
    <property type="evidence" value="ECO:0007669"/>
    <property type="project" value="UniProtKB-KW"/>
</dbReference>
<dbReference type="PRINTS" id="PR00463">
    <property type="entry name" value="EP450I"/>
</dbReference>